<sequence>MVQDNSFIHFHPDVLVALEPQESPFPFKRAKHWPTEPSLRALKKWRERKLPIQLVTLPTSASWCNPIEKLWRKAKQEKLHLHCLANALKTLRQEMIATLSSLPTGPLTCSATPVCILPINLSMFMYQFGPAGAAADHRSALERARR</sequence>
<dbReference type="EMBL" id="BNJJ01000004">
    <property type="protein sequence ID" value="GHO83961.1"/>
    <property type="molecule type" value="Genomic_DNA"/>
</dbReference>
<organism evidence="1 2">
    <name type="scientific">Dictyobacter formicarum</name>
    <dbReference type="NCBI Taxonomy" id="2778368"/>
    <lineage>
        <taxon>Bacteria</taxon>
        <taxon>Bacillati</taxon>
        <taxon>Chloroflexota</taxon>
        <taxon>Ktedonobacteria</taxon>
        <taxon>Ktedonobacterales</taxon>
        <taxon>Dictyobacteraceae</taxon>
        <taxon>Dictyobacter</taxon>
    </lineage>
</organism>
<reference evidence="1 2" key="1">
    <citation type="journal article" date="2021" name="Int. J. Syst. Evol. Microbiol.">
        <title>Reticulibacter mediterranei gen. nov., sp. nov., within the new family Reticulibacteraceae fam. nov., and Ktedonospora formicarum gen. nov., sp. nov., Ktedonobacter robiniae sp. nov., Dictyobacter formicarum sp. nov. and Dictyobacter arantiisoli sp. nov., belonging to the class Ktedonobacteria.</title>
        <authorList>
            <person name="Yabe S."/>
            <person name="Zheng Y."/>
            <person name="Wang C.M."/>
            <person name="Sakai Y."/>
            <person name="Abe K."/>
            <person name="Yokota A."/>
            <person name="Donadio S."/>
            <person name="Cavaletti L."/>
            <person name="Monciardini P."/>
        </authorList>
    </citation>
    <scope>NUCLEOTIDE SEQUENCE [LARGE SCALE GENOMIC DNA]</scope>
    <source>
        <strain evidence="1 2">SOSP1-9</strain>
    </source>
</reference>
<keyword evidence="2" id="KW-1185">Reference proteome</keyword>
<name>A0ABQ3VE23_9CHLR</name>
<proteinExistence type="predicted"/>
<accession>A0ABQ3VE23</accession>
<dbReference type="Proteomes" id="UP000635565">
    <property type="component" value="Unassembled WGS sequence"/>
</dbReference>
<gene>
    <name evidence="1" type="ORF">KSZ_19670</name>
</gene>
<comment type="caution">
    <text evidence="1">The sequence shown here is derived from an EMBL/GenBank/DDBJ whole genome shotgun (WGS) entry which is preliminary data.</text>
</comment>
<protein>
    <recommendedName>
        <fullName evidence="3">Tc1-like transposase DDE domain-containing protein</fullName>
    </recommendedName>
</protein>
<evidence type="ECO:0008006" key="3">
    <source>
        <dbReference type="Google" id="ProtNLM"/>
    </source>
</evidence>
<dbReference type="RefSeq" id="WP_201361587.1">
    <property type="nucleotide sequence ID" value="NZ_BNJJ01000004.1"/>
</dbReference>
<evidence type="ECO:0000313" key="1">
    <source>
        <dbReference type="EMBL" id="GHO83961.1"/>
    </source>
</evidence>
<evidence type="ECO:0000313" key="2">
    <source>
        <dbReference type="Proteomes" id="UP000635565"/>
    </source>
</evidence>